<proteinExistence type="predicted"/>
<dbReference type="GO" id="GO:0102390">
    <property type="term" value="F:mycophenolic acid acyl-glucuronide esterase activity"/>
    <property type="evidence" value="ECO:0007669"/>
    <property type="project" value="UniProtKB-EC"/>
</dbReference>
<dbReference type="Gene3D" id="3.40.50.1820">
    <property type="entry name" value="alpha/beta hydrolase"/>
    <property type="match status" value="1"/>
</dbReference>
<gene>
    <name evidence="13" type="ORF">MAA8898_02398</name>
</gene>
<evidence type="ECO:0000256" key="4">
    <source>
        <dbReference type="ARBA" id="ARBA00039132"/>
    </source>
</evidence>
<evidence type="ECO:0000256" key="6">
    <source>
        <dbReference type="ARBA" id="ARBA00041520"/>
    </source>
</evidence>
<accession>A0A238KF74</accession>
<feature type="domain" description="AB hydrolase-1" evidence="12">
    <location>
        <begin position="27"/>
        <end position="226"/>
    </location>
</feature>
<dbReference type="Pfam" id="PF12697">
    <property type="entry name" value="Abhydrolase_6"/>
    <property type="match status" value="1"/>
</dbReference>
<comment type="catalytic activity">
    <reaction evidence="11">
        <text>mycophenolic acid O-acyl-beta-D-glucuronide + H2O = mycophenolate + D-glucuronate + H(+)</text>
        <dbReference type="Rhea" id="RHEA:34179"/>
        <dbReference type="ChEBI" id="CHEBI:15377"/>
        <dbReference type="ChEBI" id="CHEBI:15378"/>
        <dbReference type="ChEBI" id="CHEBI:58720"/>
        <dbReference type="ChEBI" id="CHEBI:62932"/>
        <dbReference type="ChEBI" id="CHEBI:66982"/>
        <dbReference type="EC" id="3.1.1.93"/>
    </reaction>
    <physiologicalReaction direction="left-to-right" evidence="11">
        <dbReference type="Rhea" id="RHEA:34180"/>
    </physiologicalReaction>
</comment>
<evidence type="ECO:0000256" key="5">
    <source>
        <dbReference type="ARBA" id="ARBA00039314"/>
    </source>
</evidence>
<name>A0A238KF74_9RHOB</name>
<evidence type="ECO:0000256" key="7">
    <source>
        <dbReference type="ARBA" id="ARBA00042645"/>
    </source>
</evidence>
<dbReference type="RefSeq" id="WP_094021230.1">
    <property type="nucleotide sequence ID" value="NZ_FXYF01000006.1"/>
</dbReference>
<dbReference type="InterPro" id="IPR000073">
    <property type="entry name" value="AB_hydrolase_1"/>
</dbReference>
<protein>
    <recommendedName>
        <fullName evidence="5">Palmitoyl-protein thioesterase ABHD10, mitochondrial</fullName>
        <ecNumber evidence="4">3.1.1.93</ecNumber>
        <ecNumber evidence="1">3.1.2.22</ecNumber>
    </recommendedName>
    <alternativeName>
        <fullName evidence="7">Acyl-protein thioesterase ABHD10</fullName>
    </alternativeName>
    <alternativeName>
        <fullName evidence="8">Alpha/beta hydrolase domain-containing protein 10</fullName>
    </alternativeName>
    <alternativeName>
        <fullName evidence="6">Mycophenolic acid acyl-glucuronide esterase, mitochondrial</fullName>
    </alternativeName>
</protein>
<evidence type="ECO:0000256" key="2">
    <source>
        <dbReference type="ARBA" id="ARBA00022801"/>
    </source>
</evidence>
<dbReference type="InterPro" id="IPR052382">
    <property type="entry name" value="ABHD10_acyl-thioesterase"/>
</dbReference>
<dbReference type="PANTHER" id="PTHR16138">
    <property type="entry name" value="MYCOPHENOLIC ACID ACYL-GLUCURONIDE ESTERASE, MITOCHONDRIAL"/>
    <property type="match status" value="1"/>
</dbReference>
<evidence type="ECO:0000256" key="3">
    <source>
        <dbReference type="ARBA" id="ARBA00022946"/>
    </source>
</evidence>
<evidence type="ECO:0000256" key="1">
    <source>
        <dbReference type="ARBA" id="ARBA00012423"/>
    </source>
</evidence>
<keyword evidence="2 13" id="KW-0378">Hydrolase</keyword>
<evidence type="ECO:0000313" key="14">
    <source>
        <dbReference type="Proteomes" id="UP000207598"/>
    </source>
</evidence>
<evidence type="ECO:0000256" key="11">
    <source>
        <dbReference type="ARBA" id="ARBA00047972"/>
    </source>
</evidence>
<keyword evidence="14" id="KW-1185">Reference proteome</keyword>
<dbReference type="GO" id="GO:0008474">
    <property type="term" value="F:palmitoyl-(protein) hydrolase activity"/>
    <property type="evidence" value="ECO:0007669"/>
    <property type="project" value="UniProtKB-EC"/>
</dbReference>
<dbReference type="AlphaFoldDB" id="A0A238KF74"/>
<dbReference type="PANTHER" id="PTHR16138:SF7">
    <property type="entry name" value="PALMITOYL-PROTEIN THIOESTERASE ABHD10, MITOCHONDRIAL"/>
    <property type="match status" value="1"/>
</dbReference>
<keyword evidence="3" id="KW-0809">Transit peptide</keyword>
<evidence type="ECO:0000313" key="13">
    <source>
        <dbReference type="EMBL" id="SMX41485.1"/>
    </source>
</evidence>
<comment type="catalytic activity">
    <reaction evidence="10">
        <text>S-hexadecanoyl-L-cysteinyl-[protein] + H2O = L-cysteinyl-[protein] + hexadecanoate + H(+)</text>
        <dbReference type="Rhea" id="RHEA:19233"/>
        <dbReference type="Rhea" id="RHEA-COMP:10131"/>
        <dbReference type="Rhea" id="RHEA-COMP:11032"/>
        <dbReference type="ChEBI" id="CHEBI:7896"/>
        <dbReference type="ChEBI" id="CHEBI:15377"/>
        <dbReference type="ChEBI" id="CHEBI:15378"/>
        <dbReference type="ChEBI" id="CHEBI:29950"/>
        <dbReference type="ChEBI" id="CHEBI:74151"/>
        <dbReference type="EC" id="3.1.2.22"/>
    </reaction>
    <physiologicalReaction direction="left-to-right" evidence="10">
        <dbReference type="Rhea" id="RHEA:19234"/>
    </physiologicalReaction>
</comment>
<dbReference type="SUPFAM" id="SSF53474">
    <property type="entry name" value="alpha/beta-Hydrolases"/>
    <property type="match status" value="1"/>
</dbReference>
<dbReference type="OrthoDB" id="9813296at2"/>
<evidence type="ECO:0000256" key="8">
    <source>
        <dbReference type="ARBA" id="ARBA00042704"/>
    </source>
</evidence>
<dbReference type="Proteomes" id="UP000207598">
    <property type="component" value="Unassembled WGS sequence"/>
</dbReference>
<evidence type="ECO:0000256" key="9">
    <source>
        <dbReference type="ARBA" id="ARBA00046047"/>
    </source>
</evidence>
<evidence type="ECO:0000256" key="10">
    <source>
        <dbReference type="ARBA" id="ARBA00047409"/>
    </source>
</evidence>
<organism evidence="13 14">
    <name type="scientific">Maliponia aquimaris</name>
    <dbReference type="NCBI Taxonomy" id="1673631"/>
    <lineage>
        <taxon>Bacteria</taxon>
        <taxon>Pseudomonadati</taxon>
        <taxon>Pseudomonadota</taxon>
        <taxon>Alphaproteobacteria</taxon>
        <taxon>Rhodobacterales</taxon>
        <taxon>Paracoccaceae</taxon>
        <taxon>Maliponia</taxon>
    </lineage>
</organism>
<reference evidence="13 14" key="1">
    <citation type="submission" date="2017-05" db="EMBL/GenBank/DDBJ databases">
        <authorList>
            <person name="Song R."/>
            <person name="Chenine A.L."/>
            <person name="Ruprecht R.M."/>
        </authorList>
    </citation>
    <scope>NUCLEOTIDE SEQUENCE [LARGE SCALE GENOMIC DNA]</scope>
    <source>
        <strain evidence="13 14">CECT 8898</strain>
    </source>
</reference>
<comment type="function">
    <text evidence="9">Acts as an acyl-protein thioesterase that hydrolyzes fatty acids from acylated residues in proteins. Regulates the mitochondrial S-depalmitoylation of the nucleophilic active site residue of peroxiredoxin-5/PRDX5, a key antioxidant protein, therefore modulating mitochondrial antioxidant ability. Also catalyzes the deglucuronidation of mycophenolic acid acyl-glucuronide, an active metabolite of the immunosuppressant drug mycophenolate.</text>
</comment>
<dbReference type="EMBL" id="FXYF01000006">
    <property type="protein sequence ID" value="SMX41485.1"/>
    <property type="molecule type" value="Genomic_DNA"/>
</dbReference>
<dbReference type="EC" id="3.1.1.93" evidence="4"/>
<dbReference type="InterPro" id="IPR029058">
    <property type="entry name" value="AB_hydrolase_fold"/>
</dbReference>
<evidence type="ECO:0000259" key="12">
    <source>
        <dbReference type="Pfam" id="PF12697"/>
    </source>
</evidence>
<dbReference type="EC" id="3.1.2.22" evidence="1"/>
<sequence>MAAISHIEGPNGVPLAYARTEGAGPCVVFLSGYRSDMTGTKALHLEAWAESAGRAFLRFDYSGHGQSGGAFEHGCIGDWAGDAEAVIRHAAPGPVVLVGSSMGGWIGCLLARRLADIRGFVGIAAAPDFTEDSFWAGFTEAERQKVIEQGHLEMPSAYEDPYLVTRKLIEDGRRNLVLRAPLVMDWPVRLLQGTEDEAVSRATALRLLDHIDSPDVRLMLVRGADHRFSTPGCLDAIEAALAEVLA</sequence>